<dbReference type="Pfam" id="PF01243">
    <property type="entry name" value="PNPOx_N"/>
    <property type="match status" value="1"/>
</dbReference>
<proteinExistence type="inferred from homology"/>
<dbReference type="PANTHER" id="PTHR10851:SF0">
    <property type="entry name" value="PYRIDOXINE-5'-PHOSPHATE OXIDASE"/>
    <property type="match status" value="1"/>
</dbReference>
<comment type="caution">
    <text evidence="9">The sequence shown here is derived from an EMBL/GenBank/DDBJ whole genome shotgun (WGS) entry which is preliminary data.</text>
</comment>
<comment type="cofactor">
    <cofactor evidence="1">
        <name>FMN</name>
        <dbReference type="ChEBI" id="CHEBI:58210"/>
    </cofactor>
</comment>
<evidence type="ECO:0000256" key="3">
    <source>
        <dbReference type="ARBA" id="ARBA00022630"/>
    </source>
</evidence>
<comment type="similarity">
    <text evidence="2">Belongs to the pyridoxamine 5'-phosphate oxidase family.</text>
</comment>
<evidence type="ECO:0000256" key="5">
    <source>
        <dbReference type="ARBA" id="ARBA00023002"/>
    </source>
</evidence>
<dbReference type="PANTHER" id="PTHR10851">
    <property type="entry name" value="PYRIDOXINE-5-PHOSPHATE OXIDASE"/>
    <property type="match status" value="1"/>
</dbReference>
<reference evidence="9 10" key="1">
    <citation type="submission" date="2023-09" db="EMBL/GenBank/DDBJ databases">
        <authorList>
            <person name="Rey-Velasco X."/>
        </authorList>
    </citation>
    <scope>NUCLEOTIDE SEQUENCE [LARGE SCALE GENOMIC DNA]</scope>
    <source>
        <strain evidence="9 10">W242</strain>
    </source>
</reference>
<evidence type="ECO:0000256" key="1">
    <source>
        <dbReference type="ARBA" id="ARBA00001917"/>
    </source>
</evidence>
<dbReference type="InterPro" id="IPR019576">
    <property type="entry name" value="Pyridoxamine_oxidase_dimer_C"/>
</dbReference>
<dbReference type="InterPro" id="IPR012349">
    <property type="entry name" value="Split_barrel_FMN-bd"/>
</dbReference>
<evidence type="ECO:0000259" key="8">
    <source>
        <dbReference type="Pfam" id="PF10590"/>
    </source>
</evidence>
<keyword evidence="10" id="KW-1185">Reference proteome</keyword>
<feature type="domain" description="Pyridoxine 5'-phosphate oxidase dimerisation C-terminal" evidence="8">
    <location>
        <begin position="151"/>
        <end position="191"/>
    </location>
</feature>
<keyword evidence="5 9" id="KW-0560">Oxidoreductase</keyword>
<dbReference type="SUPFAM" id="SSF50475">
    <property type="entry name" value="FMN-binding split barrel"/>
    <property type="match status" value="1"/>
</dbReference>
<gene>
    <name evidence="9" type="primary">pdxH</name>
    <name evidence="9" type="ORF">RM538_09945</name>
</gene>
<dbReference type="GO" id="GO:0004733">
    <property type="term" value="F:pyridoxamine phosphate oxidase activity"/>
    <property type="evidence" value="ECO:0007669"/>
    <property type="project" value="UniProtKB-EC"/>
</dbReference>
<dbReference type="EMBL" id="JAVRHZ010000006">
    <property type="protein sequence ID" value="MDT0556327.1"/>
    <property type="molecule type" value="Genomic_DNA"/>
</dbReference>
<evidence type="ECO:0000256" key="2">
    <source>
        <dbReference type="ARBA" id="ARBA00007301"/>
    </source>
</evidence>
<evidence type="ECO:0000313" key="9">
    <source>
        <dbReference type="EMBL" id="MDT0556327.1"/>
    </source>
</evidence>
<feature type="domain" description="Pyridoxamine 5'-phosphate oxidase N-terminal" evidence="7">
    <location>
        <begin position="14"/>
        <end position="122"/>
    </location>
</feature>
<dbReference type="InterPro" id="IPR011576">
    <property type="entry name" value="Pyridox_Oxase_N"/>
</dbReference>
<evidence type="ECO:0000256" key="6">
    <source>
        <dbReference type="NCBIfam" id="TIGR00558"/>
    </source>
</evidence>
<dbReference type="InterPro" id="IPR000659">
    <property type="entry name" value="Pyridox_Oxase"/>
</dbReference>
<evidence type="ECO:0000256" key="4">
    <source>
        <dbReference type="ARBA" id="ARBA00022643"/>
    </source>
</evidence>
<dbReference type="Pfam" id="PF10590">
    <property type="entry name" value="PNP_phzG_C"/>
    <property type="match status" value="1"/>
</dbReference>
<keyword evidence="4" id="KW-0288">FMN</keyword>
<dbReference type="PIRSF" id="PIRSF000190">
    <property type="entry name" value="Pyd_amn-ph_oxd"/>
    <property type="match status" value="1"/>
</dbReference>
<name>A0ABU2YDQ7_9FLAO</name>
<evidence type="ECO:0000259" key="7">
    <source>
        <dbReference type="Pfam" id="PF01243"/>
    </source>
</evidence>
<dbReference type="RefSeq" id="WP_311333279.1">
    <property type="nucleotide sequence ID" value="NZ_JAVRHZ010000006.1"/>
</dbReference>
<organism evidence="9 10">
    <name type="scientific">Patiriisocius hiemis</name>
    <dbReference type="NCBI Taxonomy" id="3075604"/>
    <lineage>
        <taxon>Bacteria</taxon>
        <taxon>Pseudomonadati</taxon>
        <taxon>Bacteroidota</taxon>
        <taxon>Flavobacteriia</taxon>
        <taxon>Flavobacteriales</taxon>
        <taxon>Flavobacteriaceae</taxon>
        <taxon>Patiriisocius</taxon>
    </lineage>
</organism>
<dbReference type="Proteomes" id="UP001254488">
    <property type="component" value="Unassembled WGS sequence"/>
</dbReference>
<dbReference type="EC" id="1.4.3.5" evidence="6"/>
<keyword evidence="3" id="KW-0285">Flavoprotein</keyword>
<dbReference type="NCBIfam" id="NF004231">
    <property type="entry name" value="PRK05679.1"/>
    <property type="match status" value="1"/>
</dbReference>
<dbReference type="NCBIfam" id="TIGR00558">
    <property type="entry name" value="pdxH"/>
    <property type="match status" value="1"/>
</dbReference>
<dbReference type="Gene3D" id="2.30.110.10">
    <property type="entry name" value="Electron Transport, Fmn-binding Protein, Chain A"/>
    <property type="match status" value="1"/>
</dbReference>
<evidence type="ECO:0000313" key="10">
    <source>
        <dbReference type="Proteomes" id="UP001254488"/>
    </source>
</evidence>
<protein>
    <recommendedName>
        <fullName evidence="6">Pyridoxamine 5'-phosphate oxidase</fullName>
        <ecNumber evidence="6">1.4.3.5</ecNumber>
    </recommendedName>
</protein>
<accession>A0ABU2YDQ7</accession>
<sequence>MNPLELFEKWFSEEKQASKLKLPAACCLSTIGLDGYPNSRFVSLKEVTEEGFVITGPLNSRKGTEVEETPKAALSFWWTETQRQVRIQGDVTKVSTHKARKYFNERNRSSQIVSFGFQQGKKIESIKYLQNQFNQKIIEFEGKEIECPETWSGIIIKPTRIEFMRFKETRLHERKLYSRVKNTWEISILQP</sequence>